<evidence type="ECO:0000313" key="1">
    <source>
        <dbReference type="EMBL" id="CCX32426.1"/>
    </source>
</evidence>
<keyword evidence="2" id="KW-1185">Reference proteome</keyword>
<name>U4LVC9_PYROM</name>
<dbReference type="Proteomes" id="UP000018144">
    <property type="component" value="Unassembled WGS sequence"/>
</dbReference>
<dbReference type="AlphaFoldDB" id="U4LVC9"/>
<gene>
    <name evidence="1" type="ORF">PCON_13075</name>
</gene>
<sequence>MNSTLDVVAFVRLHCTTHQFTLA</sequence>
<organism evidence="1 2">
    <name type="scientific">Pyronema omphalodes (strain CBS 100304)</name>
    <name type="common">Pyronema confluens</name>
    <dbReference type="NCBI Taxonomy" id="1076935"/>
    <lineage>
        <taxon>Eukaryota</taxon>
        <taxon>Fungi</taxon>
        <taxon>Dikarya</taxon>
        <taxon>Ascomycota</taxon>
        <taxon>Pezizomycotina</taxon>
        <taxon>Pezizomycetes</taxon>
        <taxon>Pezizales</taxon>
        <taxon>Pyronemataceae</taxon>
        <taxon>Pyronema</taxon>
    </lineage>
</organism>
<accession>U4LVC9</accession>
<evidence type="ECO:0000313" key="2">
    <source>
        <dbReference type="Proteomes" id="UP000018144"/>
    </source>
</evidence>
<reference evidence="1 2" key="1">
    <citation type="journal article" date="2013" name="PLoS Genet.">
        <title>The genome and development-dependent transcriptomes of Pyronema confluens: a window into fungal evolution.</title>
        <authorList>
            <person name="Traeger S."/>
            <person name="Altegoer F."/>
            <person name="Freitag M."/>
            <person name="Gabaldon T."/>
            <person name="Kempken F."/>
            <person name="Kumar A."/>
            <person name="Marcet-Houben M."/>
            <person name="Poggeler S."/>
            <person name="Stajich J.E."/>
            <person name="Nowrousian M."/>
        </authorList>
    </citation>
    <scope>NUCLEOTIDE SEQUENCE [LARGE SCALE GENOMIC DNA]</scope>
    <source>
        <strain evidence="2">CBS 100304</strain>
        <tissue evidence="1">Vegetative mycelium</tissue>
    </source>
</reference>
<proteinExistence type="predicted"/>
<dbReference type="EMBL" id="HF935844">
    <property type="protein sequence ID" value="CCX32426.1"/>
    <property type="molecule type" value="Genomic_DNA"/>
</dbReference>
<protein>
    <submittedName>
        <fullName evidence="1">Uncharacterized protein</fullName>
    </submittedName>
</protein>